<dbReference type="PANTHER" id="PTHR44688">
    <property type="entry name" value="DNA-BINDING TRANSCRIPTIONAL ACTIVATOR DEVR_DOSR"/>
    <property type="match status" value="1"/>
</dbReference>
<evidence type="ECO:0000256" key="2">
    <source>
        <dbReference type="ARBA" id="ARBA00023125"/>
    </source>
</evidence>
<dbReference type="Gene3D" id="1.10.10.10">
    <property type="entry name" value="Winged helix-like DNA-binding domain superfamily/Winged helix DNA-binding domain"/>
    <property type="match status" value="1"/>
</dbReference>
<keyword evidence="2" id="KW-0238">DNA-binding</keyword>
<dbReference type="SMART" id="SM00421">
    <property type="entry name" value="HTH_LUXR"/>
    <property type="match status" value="1"/>
</dbReference>
<organism evidence="6 7">
    <name type="scientific">Paeniglutamicibacter antarcticus</name>
    <dbReference type="NCBI Taxonomy" id="494023"/>
    <lineage>
        <taxon>Bacteria</taxon>
        <taxon>Bacillati</taxon>
        <taxon>Actinomycetota</taxon>
        <taxon>Actinomycetes</taxon>
        <taxon>Micrococcales</taxon>
        <taxon>Micrococcaceae</taxon>
        <taxon>Paeniglutamicibacter</taxon>
    </lineage>
</organism>
<dbReference type="SUPFAM" id="SSF46894">
    <property type="entry name" value="C-terminal effector domain of the bipartite response regulators"/>
    <property type="match status" value="1"/>
</dbReference>
<evidence type="ECO:0000256" key="1">
    <source>
        <dbReference type="ARBA" id="ARBA00023015"/>
    </source>
</evidence>
<dbReference type="PANTHER" id="PTHR44688:SF16">
    <property type="entry name" value="DNA-BINDING TRANSCRIPTIONAL ACTIVATOR DEVR_DOSR"/>
    <property type="match status" value="1"/>
</dbReference>
<keyword evidence="1" id="KW-0805">Transcription regulation</keyword>
<feature type="compositionally biased region" description="Basic and acidic residues" evidence="4">
    <location>
        <begin position="458"/>
        <end position="467"/>
    </location>
</feature>
<dbReference type="Pfam" id="PF00196">
    <property type="entry name" value="GerE"/>
    <property type="match status" value="1"/>
</dbReference>
<gene>
    <name evidence="6" type="ORF">GCM10025778_23080</name>
</gene>
<dbReference type="PROSITE" id="PS50043">
    <property type="entry name" value="HTH_LUXR_2"/>
    <property type="match status" value="1"/>
</dbReference>
<evidence type="ECO:0000256" key="3">
    <source>
        <dbReference type="ARBA" id="ARBA00023163"/>
    </source>
</evidence>
<evidence type="ECO:0000259" key="5">
    <source>
        <dbReference type="PROSITE" id="PS50043"/>
    </source>
</evidence>
<name>A0ABP9TNM3_9MICC</name>
<dbReference type="InterPro" id="IPR036388">
    <property type="entry name" value="WH-like_DNA-bd_sf"/>
</dbReference>
<evidence type="ECO:0000313" key="7">
    <source>
        <dbReference type="Proteomes" id="UP001501257"/>
    </source>
</evidence>
<evidence type="ECO:0000256" key="4">
    <source>
        <dbReference type="SAM" id="MobiDB-lite"/>
    </source>
</evidence>
<dbReference type="InterPro" id="IPR000792">
    <property type="entry name" value="Tscrpt_reg_LuxR_C"/>
</dbReference>
<accession>A0ABP9TNM3</accession>
<dbReference type="InterPro" id="IPR016032">
    <property type="entry name" value="Sig_transdc_resp-reg_C-effctor"/>
</dbReference>
<proteinExistence type="predicted"/>
<dbReference type="CDD" id="cd06170">
    <property type="entry name" value="LuxR_C_like"/>
    <property type="match status" value="1"/>
</dbReference>
<sequence length="537" mass="58853">MSTANNIGSMLSDISKAAGESNFLLQPHAELLVAVDEIAAGCYISARGRLESVELQKETSPLDKEQLLVFELAKWSASLGTNNFEAASAQWATNGSSHHFLSRDGARAEQIRVLGWYCTIRRGELAAIPFSADSEDGIWACVRDFGWTDSLNRVLGVLCVAHTWVLEGHADKGQKLLKWALQEVRRVGALSLDHRYQLLLPSIAFLAHTVAFQLNDWNAASEVDAIVLDGAHSDAAAEKYVAYFACLRALTLGDMDIAAHLVNVLKVEEHLAGAQVIDGMTRCIDWAIGASQGSHVESEGLRQLSSPEILTTNSWCVAQLALLVRAGIDPNEQLLNDLYSMVRRALAQGLRYAAAETLSVMLALGHPVDEGLLAEIDANTNSQLVGLMEELNRALMGQNRDEELRVRFELAALGQREHVALLLRSQENTNVVVRRRAQRALVQGNGHLGRFDPSGRNARNERGERETSNWVELLTSREQTIAGMAAKGMRNLEIAKKCSISVRTVEGHLYQVHSKLNVRNRHGLKRLLQPATGGGEG</sequence>
<feature type="domain" description="HTH luxR-type" evidence="5">
    <location>
        <begin position="467"/>
        <end position="533"/>
    </location>
</feature>
<feature type="region of interest" description="Disordered" evidence="4">
    <location>
        <begin position="445"/>
        <end position="467"/>
    </location>
</feature>
<protein>
    <recommendedName>
        <fullName evidence="5">HTH luxR-type domain-containing protein</fullName>
    </recommendedName>
</protein>
<dbReference type="EMBL" id="BAABLK010000033">
    <property type="protein sequence ID" value="GAA5227775.1"/>
    <property type="molecule type" value="Genomic_DNA"/>
</dbReference>
<reference evidence="7" key="1">
    <citation type="journal article" date="2019" name="Int. J. Syst. Evol. Microbiol.">
        <title>The Global Catalogue of Microorganisms (GCM) 10K type strain sequencing project: providing services to taxonomists for standard genome sequencing and annotation.</title>
        <authorList>
            <consortium name="The Broad Institute Genomics Platform"/>
            <consortium name="The Broad Institute Genome Sequencing Center for Infectious Disease"/>
            <person name="Wu L."/>
            <person name="Ma J."/>
        </authorList>
    </citation>
    <scope>NUCLEOTIDE SEQUENCE [LARGE SCALE GENOMIC DNA]</scope>
    <source>
        <strain evidence="7">JCM 18952</strain>
    </source>
</reference>
<dbReference type="Proteomes" id="UP001501257">
    <property type="component" value="Unassembled WGS sequence"/>
</dbReference>
<comment type="caution">
    <text evidence="6">The sequence shown here is derived from an EMBL/GenBank/DDBJ whole genome shotgun (WGS) entry which is preliminary data.</text>
</comment>
<keyword evidence="7" id="KW-1185">Reference proteome</keyword>
<keyword evidence="3" id="KW-0804">Transcription</keyword>
<dbReference type="PRINTS" id="PR00038">
    <property type="entry name" value="HTHLUXR"/>
</dbReference>
<evidence type="ECO:0000313" key="6">
    <source>
        <dbReference type="EMBL" id="GAA5227775.1"/>
    </source>
</evidence>